<dbReference type="Pfam" id="PF08808">
    <property type="entry name" value="RES"/>
    <property type="match status" value="1"/>
</dbReference>
<name>A0ABW7L8E5_9BURK</name>
<evidence type="ECO:0000313" key="2">
    <source>
        <dbReference type="EMBL" id="MFH5252968.1"/>
    </source>
</evidence>
<comment type="caution">
    <text evidence="2">The sequence shown here is derived from an EMBL/GenBank/DDBJ whole genome shotgun (WGS) entry which is preliminary data.</text>
</comment>
<protein>
    <submittedName>
        <fullName evidence="2">RES domain-containing protein</fullName>
    </submittedName>
</protein>
<keyword evidence="3" id="KW-1185">Reference proteome</keyword>
<sequence>MAVLHDAEGVAGQRYAARRAVAREGGRSRARRHGVRRALGGPFADGAGGTFRERDTGDARGGAAGARAHLAIRDGRAVFRQVGRNRFDDPRKRRRYGTSYFGFDLHCAFAETVLHDEVADLVLGGFPLVTTELDRHVLSFDGAPLTVAVLHGLPLKNLGGDGALSTIAPYDISAATVACRPPTSPPGRRLSMHVPASQYVGGTRALRSCRTQTLAQERRSVSAPPPRRSRIAGLQRVAALSRVEPHRARHAHAAAPLPATRACRWYSIIDSATPAAAATAANRNTCG</sequence>
<reference evidence="2 3" key="1">
    <citation type="submission" date="2024-10" db="EMBL/GenBank/DDBJ databases">
        <title>Burkholderia semiarida in Mexico.</title>
        <authorList>
            <person name="Estrada P."/>
        </authorList>
    </citation>
    <scope>NUCLEOTIDE SEQUENCE [LARGE SCALE GENOMIC DNA]</scope>
    <source>
        <strain evidence="2 3">CLM7-1</strain>
    </source>
</reference>
<feature type="domain" description="RES" evidence="1">
    <location>
        <begin position="83"/>
        <end position="148"/>
    </location>
</feature>
<evidence type="ECO:0000259" key="1">
    <source>
        <dbReference type="Pfam" id="PF08808"/>
    </source>
</evidence>
<dbReference type="EMBL" id="JBIMPM010000019">
    <property type="protein sequence ID" value="MFH5252968.1"/>
    <property type="molecule type" value="Genomic_DNA"/>
</dbReference>
<dbReference type="Proteomes" id="UP001609186">
    <property type="component" value="Unassembled WGS sequence"/>
</dbReference>
<proteinExistence type="predicted"/>
<gene>
    <name evidence="2" type="ORF">ACGTRS_17255</name>
</gene>
<evidence type="ECO:0000313" key="3">
    <source>
        <dbReference type="Proteomes" id="UP001609186"/>
    </source>
</evidence>
<accession>A0ABW7L8E5</accession>
<dbReference type="RefSeq" id="WP_395129813.1">
    <property type="nucleotide sequence ID" value="NZ_JBIMPM010000019.1"/>
</dbReference>
<organism evidence="2 3">
    <name type="scientific">Burkholderia semiarida</name>
    <dbReference type="NCBI Taxonomy" id="2843303"/>
    <lineage>
        <taxon>Bacteria</taxon>
        <taxon>Pseudomonadati</taxon>
        <taxon>Pseudomonadota</taxon>
        <taxon>Betaproteobacteria</taxon>
        <taxon>Burkholderiales</taxon>
        <taxon>Burkholderiaceae</taxon>
        <taxon>Burkholderia</taxon>
        <taxon>Burkholderia cepacia complex</taxon>
    </lineage>
</organism>
<dbReference type="InterPro" id="IPR014914">
    <property type="entry name" value="RES_dom"/>
</dbReference>